<dbReference type="CDD" id="cd08899">
    <property type="entry name" value="SRPBCC_CalC_Aha1-like_6"/>
    <property type="match status" value="1"/>
</dbReference>
<name>A0A4Q7ZD43_9ACTN</name>
<evidence type="ECO:0000256" key="1">
    <source>
        <dbReference type="ARBA" id="ARBA00006817"/>
    </source>
</evidence>
<proteinExistence type="inferred from homology"/>
<dbReference type="InterPro" id="IPR013538">
    <property type="entry name" value="ASHA1/2-like_C"/>
</dbReference>
<dbReference type="Proteomes" id="UP000292564">
    <property type="component" value="Unassembled WGS sequence"/>
</dbReference>
<sequence length="177" mass="19681">MRHPTTDFDPGPPGDASVVPDGDAWTLVFVRDLRQPPERVWRALTDPGELDQWAPFAVARDLGAPGDTTLTMIDGDTRLEQPVTVLRAEAPRVLEYTWGEDRLRWELDAEGGGTRLTLRHTLAQPGMDAMVAAGWHLCMAVLRRLLDGTPVGVIRGRDALAYGWDDLRDGYARRLAR</sequence>
<comment type="caution">
    <text evidence="4">The sequence shown here is derived from an EMBL/GenBank/DDBJ whole genome shotgun (WGS) entry which is preliminary data.</text>
</comment>
<accession>A0A4Q7ZD43</accession>
<dbReference type="SUPFAM" id="SSF55961">
    <property type="entry name" value="Bet v1-like"/>
    <property type="match status" value="1"/>
</dbReference>
<evidence type="ECO:0000259" key="3">
    <source>
        <dbReference type="Pfam" id="PF08327"/>
    </source>
</evidence>
<evidence type="ECO:0000313" key="5">
    <source>
        <dbReference type="Proteomes" id="UP000292564"/>
    </source>
</evidence>
<dbReference type="InterPro" id="IPR023393">
    <property type="entry name" value="START-like_dom_sf"/>
</dbReference>
<keyword evidence="5" id="KW-1185">Reference proteome</keyword>
<comment type="similarity">
    <text evidence="1">Belongs to the AHA1 family.</text>
</comment>
<organism evidence="4 5">
    <name type="scientific">Krasilnikovia cinnamomea</name>
    <dbReference type="NCBI Taxonomy" id="349313"/>
    <lineage>
        <taxon>Bacteria</taxon>
        <taxon>Bacillati</taxon>
        <taxon>Actinomycetota</taxon>
        <taxon>Actinomycetes</taxon>
        <taxon>Micromonosporales</taxon>
        <taxon>Micromonosporaceae</taxon>
        <taxon>Krasilnikovia</taxon>
    </lineage>
</organism>
<feature type="region of interest" description="Disordered" evidence="2">
    <location>
        <begin position="1"/>
        <end position="20"/>
    </location>
</feature>
<evidence type="ECO:0000313" key="4">
    <source>
        <dbReference type="EMBL" id="RZU48602.1"/>
    </source>
</evidence>
<dbReference type="EMBL" id="SHKY01000001">
    <property type="protein sequence ID" value="RZU48602.1"/>
    <property type="molecule type" value="Genomic_DNA"/>
</dbReference>
<reference evidence="4 5" key="1">
    <citation type="submission" date="2019-02" db="EMBL/GenBank/DDBJ databases">
        <title>Sequencing the genomes of 1000 actinobacteria strains.</title>
        <authorList>
            <person name="Klenk H.-P."/>
        </authorList>
    </citation>
    <scope>NUCLEOTIDE SEQUENCE [LARGE SCALE GENOMIC DNA]</scope>
    <source>
        <strain evidence="4 5">DSM 45162</strain>
    </source>
</reference>
<dbReference type="Pfam" id="PF08327">
    <property type="entry name" value="AHSA1"/>
    <property type="match status" value="1"/>
</dbReference>
<dbReference type="OrthoDB" id="9803476at2"/>
<dbReference type="RefSeq" id="WP_130507823.1">
    <property type="nucleotide sequence ID" value="NZ_SHKY01000001.1"/>
</dbReference>
<feature type="domain" description="Activator of Hsp90 ATPase homologue 1/2-like C-terminal" evidence="3">
    <location>
        <begin position="36"/>
        <end position="146"/>
    </location>
</feature>
<evidence type="ECO:0000256" key="2">
    <source>
        <dbReference type="SAM" id="MobiDB-lite"/>
    </source>
</evidence>
<dbReference type="Gene3D" id="3.30.530.20">
    <property type="match status" value="1"/>
</dbReference>
<gene>
    <name evidence="4" type="ORF">EV385_0319</name>
</gene>
<protein>
    <submittedName>
        <fullName evidence="4">Uncharacterized protein YndB with AHSA1/START domain</fullName>
    </submittedName>
</protein>
<dbReference type="AlphaFoldDB" id="A0A4Q7ZD43"/>